<protein>
    <submittedName>
        <fullName evidence="2">Uncharacterized protein</fullName>
    </submittedName>
</protein>
<gene>
    <name evidence="2" type="ORF">TL16_g03499</name>
</gene>
<comment type="caution">
    <text evidence="2">The sequence shown here is derived from an EMBL/GenBank/DDBJ whole genome shotgun (WGS) entry which is preliminary data.</text>
</comment>
<dbReference type="Proteomes" id="UP001162640">
    <property type="component" value="Unassembled WGS sequence"/>
</dbReference>
<accession>A0A9W6ZY77</accession>
<reference evidence="3" key="1">
    <citation type="journal article" date="2023" name="Commun. Biol.">
        <title>Genome analysis of Parmales, the sister group of diatoms, reveals the evolutionary specialization of diatoms from phago-mixotrophs to photoautotrophs.</title>
        <authorList>
            <person name="Ban H."/>
            <person name="Sato S."/>
            <person name="Yoshikawa S."/>
            <person name="Yamada K."/>
            <person name="Nakamura Y."/>
            <person name="Ichinomiya M."/>
            <person name="Sato N."/>
            <person name="Blanc-Mathieu R."/>
            <person name="Endo H."/>
            <person name="Kuwata A."/>
            <person name="Ogata H."/>
        </authorList>
    </citation>
    <scope>NUCLEOTIDE SEQUENCE [LARGE SCALE GENOMIC DNA]</scope>
</reference>
<dbReference type="AlphaFoldDB" id="A0A9W6ZY77"/>
<proteinExistence type="predicted"/>
<dbReference type="EMBL" id="BLQM01000093">
    <property type="protein sequence ID" value="GMH62562.1"/>
    <property type="molecule type" value="Genomic_DNA"/>
</dbReference>
<feature type="region of interest" description="Disordered" evidence="1">
    <location>
        <begin position="275"/>
        <end position="315"/>
    </location>
</feature>
<feature type="compositionally biased region" description="Basic and acidic residues" evidence="1">
    <location>
        <begin position="291"/>
        <end position="308"/>
    </location>
</feature>
<evidence type="ECO:0000313" key="2">
    <source>
        <dbReference type="EMBL" id="GMH62562.1"/>
    </source>
</evidence>
<organism evidence="2 3">
    <name type="scientific">Triparma laevis f. inornata</name>
    <dbReference type="NCBI Taxonomy" id="1714386"/>
    <lineage>
        <taxon>Eukaryota</taxon>
        <taxon>Sar</taxon>
        <taxon>Stramenopiles</taxon>
        <taxon>Ochrophyta</taxon>
        <taxon>Bolidophyceae</taxon>
        <taxon>Parmales</taxon>
        <taxon>Triparmaceae</taxon>
        <taxon>Triparma</taxon>
    </lineage>
</organism>
<evidence type="ECO:0000313" key="3">
    <source>
        <dbReference type="Proteomes" id="UP001162640"/>
    </source>
</evidence>
<sequence length="315" mass="35463">MNSPSKSKFLSLLHFLRALNRKRIAAVLVVIVFPLIKKFWDRYRRKTIEPSRQLQLLRSGLLTDLRITCTDGSVTCHAYQLSLHSPKLALQTSSEIKDLAWPCTRAEAEHVEIASQTIKQIINDFANQPTPTSDLLSLLKTTHNLSSEGYTLISSTLTNLVSLVAISMPQLLKEWEEEVLNLEPALFRLVIQSEEFGLENKDLLPLVLRYYEIHSVSVSMLVPSPPTSPTSTYPQLLHLLSTSLPPPSWKLQIPSNPEMEGQRLNGRFEDTVGMVSRASPTNTRQPWRSAGKGEEVGRFSDEKVRGSVEDFDPFA</sequence>
<name>A0A9W6ZY77_9STRA</name>
<evidence type="ECO:0000256" key="1">
    <source>
        <dbReference type="SAM" id="MobiDB-lite"/>
    </source>
</evidence>